<dbReference type="PANTHER" id="PTHR43642">
    <property type="entry name" value="HYBRID SIGNAL TRANSDUCTION HISTIDINE KINASE G"/>
    <property type="match status" value="1"/>
</dbReference>
<dbReference type="InterPro" id="IPR041664">
    <property type="entry name" value="AAA_16"/>
</dbReference>
<dbReference type="InterPro" id="IPR005467">
    <property type="entry name" value="His_kinase_dom"/>
</dbReference>
<dbReference type="EMBL" id="JBDKWZ010000006">
    <property type="protein sequence ID" value="MEN7548554.1"/>
    <property type="molecule type" value="Genomic_DNA"/>
</dbReference>
<dbReference type="InterPro" id="IPR003018">
    <property type="entry name" value="GAF"/>
</dbReference>
<dbReference type="Gene3D" id="1.10.287.130">
    <property type="match status" value="1"/>
</dbReference>
<dbReference type="SUPFAM" id="SSF52540">
    <property type="entry name" value="P-loop containing nucleoside triphosphate hydrolases"/>
    <property type="match status" value="1"/>
</dbReference>
<evidence type="ECO:0000256" key="3">
    <source>
        <dbReference type="ARBA" id="ARBA00022553"/>
    </source>
</evidence>
<dbReference type="InterPro" id="IPR053159">
    <property type="entry name" value="Hybrid_Histidine_Kinase"/>
</dbReference>
<dbReference type="InterPro" id="IPR008271">
    <property type="entry name" value="Ser/Thr_kinase_AS"/>
</dbReference>
<dbReference type="Pfam" id="PF08447">
    <property type="entry name" value="PAS_3"/>
    <property type="match status" value="1"/>
</dbReference>
<feature type="domain" description="Protein kinase" evidence="5">
    <location>
        <begin position="1"/>
        <end position="268"/>
    </location>
</feature>
<dbReference type="InterPro" id="IPR027417">
    <property type="entry name" value="P-loop_NTPase"/>
</dbReference>
<dbReference type="Pfam" id="PF13426">
    <property type="entry name" value="PAS_9"/>
    <property type="match status" value="1"/>
</dbReference>
<evidence type="ECO:0000256" key="4">
    <source>
        <dbReference type="SAM" id="Coils"/>
    </source>
</evidence>
<organism evidence="9 10">
    <name type="scientific">Rapidithrix thailandica</name>
    <dbReference type="NCBI Taxonomy" id="413964"/>
    <lineage>
        <taxon>Bacteria</taxon>
        <taxon>Pseudomonadati</taxon>
        <taxon>Bacteroidota</taxon>
        <taxon>Cytophagia</taxon>
        <taxon>Cytophagales</taxon>
        <taxon>Flammeovirgaceae</taxon>
        <taxon>Rapidithrix</taxon>
    </lineage>
</organism>
<feature type="domain" description="PAC" evidence="8">
    <location>
        <begin position="1576"/>
        <end position="1630"/>
    </location>
</feature>
<dbReference type="Pfam" id="PF13191">
    <property type="entry name" value="AAA_16"/>
    <property type="match status" value="1"/>
</dbReference>
<feature type="domain" description="PAS" evidence="7">
    <location>
        <begin position="1520"/>
        <end position="1563"/>
    </location>
</feature>
<dbReference type="PROSITE" id="PS50109">
    <property type="entry name" value="HIS_KIN"/>
    <property type="match status" value="1"/>
</dbReference>
<evidence type="ECO:0000313" key="10">
    <source>
        <dbReference type="Proteomes" id="UP001403385"/>
    </source>
</evidence>
<evidence type="ECO:0000259" key="7">
    <source>
        <dbReference type="PROSITE" id="PS50112"/>
    </source>
</evidence>
<dbReference type="SUPFAM" id="SSF55781">
    <property type="entry name" value="GAF domain-like"/>
    <property type="match status" value="1"/>
</dbReference>
<dbReference type="CDD" id="cd14014">
    <property type="entry name" value="STKc_PknB_like"/>
    <property type="match status" value="1"/>
</dbReference>
<dbReference type="Proteomes" id="UP001403385">
    <property type="component" value="Unassembled WGS sequence"/>
</dbReference>
<dbReference type="Gene3D" id="1.10.510.10">
    <property type="entry name" value="Transferase(Phosphotransferase) domain 1"/>
    <property type="match status" value="1"/>
</dbReference>
<dbReference type="InterPro" id="IPR013655">
    <property type="entry name" value="PAS_fold_3"/>
</dbReference>
<dbReference type="SMART" id="SM00387">
    <property type="entry name" value="HATPase_c"/>
    <property type="match status" value="1"/>
</dbReference>
<name>A0AAW9S855_9BACT</name>
<dbReference type="SUPFAM" id="SSF55874">
    <property type="entry name" value="ATPase domain of HSP90 chaperone/DNA topoisomerase II/histidine kinase"/>
    <property type="match status" value="1"/>
</dbReference>
<dbReference type="GO" id="GO:0009882">
    <property type="term" value="F:blue light photoreceptor activity"/>
    <property type="evidence" value="ECO:0007669"/>
    <property type="project" value="UniProtKB-ARBA"/>
</dbReference>
<reference evidence="9 10" key="1">
    <citation type="submission" date="2024-04" db="EMBL/GenBank/DDBJ databases">
        <title>Novel genus in family Flammeovirgaceae.</title>
        <authorList>
            <person name="Nguyen T.H."/>
            <person name="Vuong T.Q."/>
            <person name="Le H."/>
            <person name="Kim S.-G."/>
        </authorList>
    </citation>
    <scope>NUCLEOTIDE SEQUENCE [LARGE SCALE GENOMIC DNA]</scope>
    <source>
        <strain evidence="9 10">JCM 23209</strain>
    </source>
</reference>
<feature type="coiled-coil region" evidence="4">
    <location>
        <begin position="1920"/>
        <end position="1965"/>
    </location>
</feature>
<dbReference type="RefSeq" id="WP_346821333.1">
    <property type="nucleotide sequence ID" value="NZ_JBDKWZ010000006.1"/>
</dbReference>
<proteinExistence type="predicted"/>
<feature type="coiled-coil region" evidence="4">
    <location>
        <begin position="1465"/>
        <end position="1513"/>
    </location>
</feature>
<gene>
    <name evidence="9" type="ORF">AAG747_11575</name>
</gene>
<dbReference type="PROSITE" id="PS50011">
    <property type="entry name" value="PROTEIN_KINASE_DOM"/>
    <property type="match status" value="1"/>
</dbReference>
<dbReference type="Pfam" id="PF00989">
    <property type="entry name" value="PAS"/>
    <property type="match status" value="1"/>
</dbReference>
<dbReference type="Pfam" id="PF02518">
    <property type="entry name" value="HATPase_c"/>
    <property type="match status" value="1"/>
</dbReference>
<dbReference type="CDD" id="cd00082">
    <property type="entry name" value="HisKA"/>
    <property type="match status" value="1"/>
</dbReference>
<dbReference type="InterPro" id="IPR000719">
    <property type="entry name" value="Prot_kinase_dom"/>
</dbReference>
<comment type="caution">
    <text evidence="9">The sequence shown here is derived from an EMBL/GenBank/DDBJ whole genome shotgun (WGS) entry which is preliminary data.</text>
</comment>
<dbReference type="SUPFAM" id="SSF47384">
    <property type="entry name" value="Homodimeric domain of signal transducing histidine kinase"/>
    <property type="match status" value="1"/>
</dbReference>
<dbReference type="PANTHER" id="PTHR43642:SF1">
    <property type="entry name" value="HYBRID SIGNAL TRANSDUCTION HISTIDINE KINASE G"/>
    <property type="match status" value="1"/>
</dbReference>
<dbReference type="EC" id="2.7.13.3" evidence="2"/>
<evidence type="ECO:0000259" key="5">
    <source>
        <dbReference type="PROSITE" id="PS50011"/>
    </source>
</evidence>
<dbReference type="InterPro" id="IPR000700">
    <property type="entry name" value="PAS-assoc_C"/>
</dbReference>
<dbReference type="SMART" id="SM00065">
    <property type="entry name" value="GAF"/>
    <property type="match status" value="1"/>
</dbReference>
<dbReference type="SMART" id="SM00388">
    <property type="entry name" value="HisKA"/>
    <property type="match status" value="1"/>
</dbReference>
<dbReference type="PROSITE" id="PS50112">
    <property type="entry name" value="PAS"/>
    <property type="match status" value="2"/>
</dbReference>
<dbReference type="SUPFAM" id="SSF55785">
    <property type="entry name" value="PYP-like sensor domain (PAS domain)"/>
    <property type="match status" value="3"/>
</dbReference>
<feature type="domain" description="PAS" evidence="7">
    <location>
        <begin position="1631"/>
        <end position="1689"/>
    </location>
</feature>
<dbReference type="SMART" id="SM00086">
    <property type="entry name" value="PAC"/>
    <property type="match status" value="2"/>
</dbReference>
<dbReference type="GO" id="GO:0006355">
    <property type="term" value="P:regulation of DNA-templated transcription"/>
    <property type="evidence" value="ECO:0007669"/>
    <property type="project" value="InterPro"/>
</dbReference>
<dbReference type="InterPro" id="IPR003594">
    <property type="entry name" value="HATPase_dom"/>
</dbReference>
<dbReference type="InterPro" id="IPR011009">
    <property type="entry name" value="Kinase-like_dom_sf"/>
</dbReference>
<evidence type="ECO:0000313" key="9">
    <source>
        <dbReference type="EMBL" id="MEN7548554.1"/>
    </source>
</evidence>
<dbReference type="CDD" id="cd00130">
    <property type="entry name" value="PAS"/>
    <property type="match status" value="2"/>
</dbReference>
<dbReference type="GO" id="GO:0000155">
    <property type="term" value="F:phosphorelay sensor kinase activity"/>
    <property type="evidence" value="ECO:0007669"/>
    <property type="project" value="InterPro"/>
</dbReference>
<dbReference type="GO" id="GO:0005524">
    <property type="term" value="F:ATP binding"/>
    <property type="evidence" value="ECO:0007669"/>
    <property type="project" value="InterPro"/>
</dbReference>
<keyword evidence="10" id="KW-1185">Reference proteome</keyword>
<dbReference type="InterPro" id="IPR013767">
    <property type="entry name" value="PAS_fold"/>
</dbReference>
<dbReference type="Gene3D" id="3.30.450.20">
    <property type="entry name" value="PAS domain"/>
    <property type="match status" value="3"/>
</dbReference>
<dbReference type="Gene3D" id="3.30.565.10">
    <property type="entry name" value="Histidine kinase-like ATPase, C-terminal domain"/>
    <property type="match status" value="1"/>
</dbReference>
<dbReference type="PROSITE" id="PS50113">
    <property type="entry name" value="PAC"/>
    <property type="match status" value="2"/>
</dbReference>
<evidence type="ECO:0000259" key="8">
    <source>
        <dbReference type="PROSITE" id="PS50113"/>
    </source>
</evidence>
<dbReference type="SMART" id="SM00220">
    <property type="entry name" value="S_TKc"/>
    <property type="match status" value="1"/>
</dbReference>
<feature type="domain" description="PAC" evidence="8">
    <location>
        <begin position="1876"/>
        <end position="1929"/>
    </location>
</feature>
<comment type="catalytic activity">
    <reaction evidence="1">
        <text>ATP + protein L-histidine = ADP + protein N-phospho-L-histidine.</text>
        <dbReference type="EC" id="2.7.13.3"/>
    </reaction>
</comment>
<dbReference type="InterPro" id="IPR001610">
    <property type="entry name" value="PAC"/>
</dbReference>
<evidence type="ECO:0000259" key="6">
    <source>
        <dbReference type="PROSITE" id="PS50109"/>
    </source>
</evidence>
<dbReference type="InterPro" id="IPR000014">
    <property type="entry name" value="PAS"/>
</dbReference>
<dbReference type="Pfam" id="PF01590">
    <property type="entry name" value="GAF"/>
    <property type="match status" value="1"/>
</dbReference>
<feature type="domain" description="Histidine kinase" evidence="6">
    <location>
        <begin position="1984"/>
        <end position="2229"/>
    </location>
</feature>
<protein>
    <recommendedName>
        <fullName evidence="2">histidine kinase</fullName>
        <ecNumber evidence="2">2.7.13.3</ecNumber>
    </recommendedName>
</protein>
<dbReference type="InterPro" id="IPR035965">
    <property type="entry name" value="PAS-like_dom_sf"/>
</dbReference>
<dbReference type="InterPro" id="IPR036097">
    <property type="entry name" value="HisK_dim/P_sf"/>
</dbReference>
<dbReference type="InterPro" id="IPR004358">
    <property type="entry name" value="Sig_transdc_His_kin-like_C"/>
</dbReference>
<dbReference type="PROSITE" id="PS00108">
    <property type="entry name" value="PROTEIN_KINASE_ST"/>
    <property type="match status" value="1"/>
</dbReference>
<dbReference type="NCBIfam" id="TIGR00229">
    <property type="entry name" value="sensory_box"/>
    <property type="match status" value="2"/>
</dbReference>
<keyword evidence="3" id="KW-0597">Phosphoprotein</keyword>
<dbReference type="Gene3D" id="3.40.50.300">
    <property type="entry name" value="P-loop containing nucleotide triphosphate hydrolases"/>
    <property type="match status" value="1"/>
</dbReference>
<sequence length="2239" mass="255251">MKYTLDQEQLIYASDRTRIYLKNEGDGPPKVMKVMSLEYPDLWQIARFNNEYTFTQEVQSPGIRKVLAKTIVDGHQALVMEYVEGCSLKELVEKGAIPIPQFLTIAIQCAKLLKVIHQHHYMHNDLKSNNILLDDAGKVVLIDFGLSSRLHPDLATNQSVTHLHGTLSYISPEQTGRTNRNVDQRSDLYSLGVVFYELLTGRLPFTAKDPLSVIHQHLAKKVIEPKALNPAIPEILSDLVVKLLAKLPEERYQTVQGLIVDLNKIQFLAQTKNIPSFELGFADVSNSLPKPEKLFGRDKEFSFLADQWEFVKNGENLTVLLTGKPGLGKSLLLKEFARTCLAECYYVEVECDAQMKNIPLGGVQKIIHGLVDCLLSESDGKLTAFREKIIMELGPQASRLVALFPRLQLVLGIRASELKQGHFLTQKSSNFYLIKKLFGCVTSFRKPLLVFIDNLHQADTSTSDFFTEVIKDPCIPYCMISAACRQGPELLALTGGLPGIKTSNFTLHPLEPMDYLAVNEMVSAILKREPSQTGWLSKILYERTSGNPFDIWQTLHSLKEDGVLTLQKKQWVWDEKQIQQVNLSKQLAEYNILKINTLPEECLYLLKIASCVGNPFSLYALSQIGGKAPKEVLEILTPAIEQQFVIPINLEYQLLHANSGKEVASKVLLKFSHDTFFEATYNLLKGDEKKQIPHAVALFFWEELREKDTTQKVFEIARFLQVDQCLQEEKPPAKALLGLFLNAAIKARDVLTYAEAMVFIEKGLKLVDGKRWESDYAEVLRLYNEAIRIAYLLQDEDKAETFIVELEQQIRNVHDKVDVFELKIRYLAQKGNQKVMLEEGERMLEVLGFQQEAFLSKEIDFKTIQQLPEMKDPYHLAIMRILIAMMPVYYSSAPQVMRYKIDAMMGMVNEYGLSKYASFAICLKAIQLCDSLDEIDLGYDLGKLGIELTKKYPDKEIELRVRYLYYNYISYYKDNMSDNVEELGKLVKEGIGIGDIEYAGYAMTNYAMGQFFTCKNVDFAKAKLERMLEEIKPYRLKYNFLTSSLFLQVLYNLSEGGKQPALLNGKAFDETDAFEKVDWNRSKVLSFNWNGAKAILHYIFRNYQKAEEFAQLAEQYKTETVGAYFKPTFSYYKVLIALANIKEGEHLQLAAIEKSLPELEGLAAHAPENFAHKLSLVKAELAKQYGRFWEAMQLYDQAAKQAAKVGALFDEALINEMAGEFARSQNMDKVARTYLTEARYKYQIWGAKTKVDQLEAKYSATLNSTTWDKGATISSSFYPGLPNLTGQSYVSSSTTSSTVSIDVLSVLKVSETLAREVQLPRLLKKMLALLIENAGAEKAVLITRQKEELLPIASMTNGRFTLSRNTALSASQLQPNSLIRYVDRTNKMMVFDDLSKELKFGNDPYNKKYKPKSVICFPVITKQKTVGIFYLENNLTDRAFTRNRVEILKLLSTPMAIAIENALVYQKLEEKVEERTRQLMLKNKQVQEQRDELSTALAELKELNRNMMTKNRALDTAALVTISDDQGNILYANEQYRELTGYEAHELIGGNFDMLRSGYHPESFFDELWATVRKGNTWRGEICNRSKSGTLFWVDTVISPFMNEDGKTDQFLSIRFDITDKKEAEEKLKQSENLRRVILESLPIPVVMTDYKTGKIIYSNKNGLELLGYEPEEVLKASSIELYENKEDRVKMMLELKEKGIINNWEVPLNINGRKMWMALSGSLFEYEGNLTTVFGMIDVTEIKAAQKKIQHQNHLLSSTNEELYQKNLEIQLQNEEIQQQNEEITTMMESLAATNEALEESKNRLKFAMEASRLGSWDTNFERTIWDEACAKMHGFPRSYRYATLDDWLDSLVPKDYEKTKNFFQAYLNGEVPRYEVEYRVRLKKGGFRWILSKGAIIDYKEDGTPARMIGVSMDITLRKITEEQLKRYSEEMRVLNEELSMQNRKLEMAYAELNHAHKELKSTQSHLIEAEKMASLGQLTAGIAHEINNPINFVSVSVKPLLKDLDIIKSVLNKVEAFDKTTIEIEEVKSLITLYKQLKVNEVFSEVDLLLKGIKEGTDRTAEIVDGLRHFSRMDSAGVFRYADLNEGLESTLTLLSNKLKKTIKVEKDLRELPKVQCQIGRINQVFMNILNNAIQAVGTKGTIYIKTWNENSHKVMVSIKDTGLGLDEKLKSKIFEPFFTTKDIGEGTGLGLSISYGIIEQHNGKITVHSLPGHGTEFIITLPVLQNPKYIVEKTV</sequence>
<dbReference type="InterPro" id="IPR029016">
    <property type="entry name" value="GAF-like_dom_sf"/>
</dbReference>
<evidence type="ECO:0000256" key="1">
    <source>
        <dbReference type="ARBA" id="ARBA00000085"/>
    </source>
</evidence>
<dbReference type="PRINTS" id="PR00344">
    <property type="entry name" value="BCTRLSENSOR"/>
</dbReference>
<feature type="coiled-coil region" evidence="4">
    <location>
        <begin position="1743"/>
        <end position="1812"/>
    </location>
</feature>
<accession>A0AAW9S855</accession>
<dbReference type="SUPFAM" id="SSF56112">
    <property type="entry name" value="Protein kinase-like (PK-like)"/>
    <property type="match status" value="1"/>
</dbReference>
<dbReference type="Gene3D" id="3.30.450.40">
    <property type="match status" value="1"/>
</dbReference>
<dbReference type="InterPro" id="IPR036890">
    <property type="entry name" value="HATPase_C_sf"/>
</dbReference>
<evidence type="ECO:0000256" key="2">
    <source>
        <dbReference type="ARBA" id="ARBA00012438"/>
    </source>
</evidence>
<keyword evidence="4" id="KW-0175">Coiled coil</keyword>
<dbReference type="Pfam" id="PF00069">
    <property type="entry name" value="Pkinase"/>
    <property type="match status" value="1"/>
</dbReference>
<dbReference type="SMART" id="SM00091">
    <property type="entry name" value="PAS"/>
    <property type="match status" value="3"/>
</dbReference>
<dbReference type="InterPro" id="IPR003661">
    <property type="entry name" value="HisK_dim/P_dom"/>
</dbReference>